<dbReference type="GeneID" id="51867724"/>
<dbReference type="EMBL" id="FR845719">
    <property type="protein sequence ID" value="CCA60497.1"/>
    <property type="molecule type" value="Genomic_DNA"/>
</dbReference>
<sequence length="141" mass="15336">MSAEPTFYRLPVEPDAGLPQVFRCPVGGTTYDFALYANFDSGEDDPPEMLYDLTSWSRAPQPIDPEQQPVPPGHLVLKVTAPGPDGPRVLLQRKLVPEPDLVHEAGPLAVKLVEATVARGNLNGAGHYGSRIVIGVARRWE</sequence>
<proteinExistence type="predicted"/>
<dbReference type="PATRIC" id="fig|953739.5.peg.2439"/>
<accession>F2RLW7</accession>
<protein>
    <submittedName>
        <fullName evidence="1">Uncharacterized protein</fullName>
    </submittedName>
</protein>
<gene>
    <name evidence="1" type="ordered locus">SVEN_7211</name>
</gene>
<dbReference type="STRING" id="953739.SVEN_7211"/>
<name>F2RLW7_STRVP</name>
<organism evidence="1 2">
    <name type="scientific">Streptomyces venezuelae (strain ATCC 10712 / CBS 650.69 / DSM 40230 / JCM 4526 / NBRC 13096 / PD 04745)</name>
    <dbReference type="NCBI Taxonomy" id="953739"/>
    <lineage>
        <taxon>Bacteria</taxon>
        <taxon>Bacillati</taxon>
        <taxon>Actinomycetota</taxon>
        <taxon>Actinomycetes</taxon>
        <taxon>Kitasatosporales</taxon>
        <taxon>Streptomycetaceae</taxon>
        <taxon>Streptomyces</taxon>
    </lineage>
</organism>
<evidence type="ECO:0000313" key="2">
    <source>
        <dbReference type="Proteomes" id="UP000006854"/>
    </source>
</evidence>
<dbReference type="HOGENOM" id="CLU_1969240_0_0_11"/>
<keyword evidence="2" id="KW-1185">Reference proteome</keyword>
<dbReference type="AlphaFoldDB" id="F2RLW7"/>
<dbReference type="RefSeq" id="WP_015038392.1">
    <property type="nucleotide sequence ID" value="NC_018750.1"/>
</dbReference>
<dbReference type="OrthoDB" id="4569199at2"/>
<reference evidence="1 2" key="1">
    <citation type="journal article" date="2011" name="BMC Genomics">
        <title>Genome-wide analysis of the role of GlnR in Streptomyces venezuelae provides new insights into global nitrogen regulation in actinomycetes.</title>
        <authorList>
            <person name="Pullan S.T."/>
            <person name="Bibb M.J."/>
            <person name="Merrick M."/>
        </authorList>
    </citation>
    <scope>NUCLEOTIDE SEQUENCE [LARGE SCALE GENOMIC DNA]</scope>
    <source>
        <strain evidence="1">ATCC 10712</strain>
    </source>
</reference>
<dbReference type="eggNOG" id="ENOG5034C3J">
    <property type="taxonomic scope" value="Bacteria"/>
</dbReference>
<evidence type="ECO:0000313" key="1">
    <source>
        <dbReference type="EMBL" id="CCA60497.1"/>
    </source>
</evidence>
<dbReference type="Proteomes" id="UP000006854">
    <property type="component" value="Chromosome"/>
</dbReference>
<dbReference type="KEGG" id="sve:SVEN_7211"/>